<dbReference type="EMBL" id="CAFAAV010000026">
    <property type="protein sequence ID" value="CAB4807947.1"/>
    <property type="molecule type" value="Genomic_DNA"/>
</dbReference>
<evidence type="ECO:0000313" key="1">
    <source>
        <dbReference type="EMBL" id="CAB4807947.1"/>
    </source>
</evidence>
<name>A0A6J6YRQ6_9ZZZZ</name>
<gene>
    <name evidence="1" type="ORF">UFOPK3099_00536</name>
</gene>
<sequence>MPIIAGCIIWLRLAIIAIIGSASPSSSISEPVGLRPSDVAISVNSGR</sequence>
<organism evidence="1">
    <name type="scientific">freshwater metagenome</name>
    <dbReference type="NCBI Taxonomy" id="449393"/>
    <lineage>
        <taxon>unclassified sequences</taxon>
        <taxon>metagenomes</taxon>
        <taxon>ecological metagenomes</taxon>
    </lineage>
</organism>
<accession>A0A6J6YRQ6</accession>
<protein>
    <submittedName>
        <fullName evidence="1">Unannotated protein</fullName>
    </submittedName>
</protein>
<proteinExistence type="predicted"/>
<reference evidence="1" key="1">
    <citation type="submission" date="2020-05" db="EMBL/GenBank/DDBJ databases">
        <authorList>
            <person name="Chiriac C."/>
            <person name="Salcher M."/>
            <person name="Ghai R."/>
            <person name="Kavagutti S V."/>
        </authorList>
    </citation>
    <scope>NUCLEOTIDE SEQUENCE</scope>
</reference>
<dbReference type="AlphaFoldDB" id="A0A6J6YRQ6"/>